<dbReference type="Pfam" id="PF06835">
    <property type="entry name" value="LptC"/>
    <property type="match status" value="1"/>
</dbReference>
<dbReference type="Proteomes" id="UP000245680">
    <property type="component" value="Unassembled WGS sequence"/>
</dbReference>
<proteinExistence type="predicted"/>
<organism evidence="1 2">
    <name type="scientific">Meridianimarinicoccus roseus</name>
    <dbReference type="NCBI Taxonomy" id="2072018"/>
    <lineage>
        <taxon>Bacteria</taxon>
        <taxon>Pseudomonadati</taxon>
        <taxon>Pseudomonadota</taxon>
        <taxon>Alphaproteobacteria</taxon>
        <taxon>Rhodobacterales</taxon>
        <taxon>Paracoccaceae</taxon>
        <taxon>Meridianimarinicoccus</taxon>
    </lineage>
</organism>
<protein>
    <recommendedName>
        <fullName evidence="3">LPS export ABC transporter periplasmic protein LptC</fullName>
    </recommendedName>
</protein>
<dbReference type="EMBL" id="QGKU01000032">
    <property type="protein sequence ID" value="PWR02857.1"/>
    <property type="molecule type" value="Genomic_DNA"/>
</dbReference>
<evidence type="ECO:0008006" key="3">
    <source>
        <dbReference type="Google" id="ProtNLM"/>
    </source>
</evidence>
<keyword evidence="2" id="KW-1185">Reference proteome</keyword>
<dbReference type="Gene3D" id="2.60.450.10">
    <property type="entry name" value="Lipopolysaccharide (LPS) transport protein A like domain"/>
    <property type="match status" value="1"/>
</dbReference>
<evidence type="ECO:0000313" key="1">
    <source>
        <dbReference type="EMBL" id="PWR02857.1"/>
    </source>
</evidence>
<sequence length="199" mass="21939">MAAGRRYTRAVTAAKFALPLIALGLLSALVLLARNAPEGEPLRFVDRDVEELARTQRLGTPRYAAVTDDGGELSITADVFVPDPERAHVTLGENLTATMRMPDGVVYDATADNGELDEPALRSTLTDNVVVVSSDGAVLRTDALRMRNDRSYMETLAPVRIDGPQWWVEADRMEVFTDPEDEMRTRMVFTGGVRLLYTP</sequence>
<evidence type="ECO:0000313" key="2">
    <source>
        <dbReference type="Proteomes" id="UP000245680"/>
    </source>
</evidence>
<dbReference type="InterPro" id="IPR010664">
    <property type="entry name" value="LipoPS_assembly_LptC-rel"/>
</dbReference>
<reference evidence="1 2" key="1">
    <citation type="submission" date="2018-05" db="EMBL/GenBank/DDBJ databases">
        <title>Rhodobacteraceae gen. nov., sp. nov. isolated from sea water.</title>
        <authorList>
            <person name="Ren Y."/>
        </authorList>
    </citation>
    <scope>NUCLEOTIDE SEQUENCE [LARGE SCALE GENOMIC DNA]</scope>
    <source>
        <strain evidence="1 2">TG-679</strain>
    </source>
</reference>
<dbReference type="RefSeq" id="WP_109811517.1">
    <property type="nucleotide sequence ID" value="NZ_QGKU01000032.1"/>
</dbReference>
<accession>A0A2V2LI96</accession>
<comment type="caution">
    <text evidence="1">The sequence shown here is derived from an EMBL/GenBank/DDBJ whole genome shotgun (WGS) entry which is preliminary data.</text>
</comment>
<name>A0A2V2LI96_9RHOB</name>
<dbReference type="AlphaFoldDB" id="A0A2V2LI96"/>
<gene>
    <name evidence="1" type="ORF">DKT77_09790</name>
</gene>